<feature type="transmembrane region" description="Helical" evidence="1">
    <location>
        <begin position="863"/>
        <end position="882"/>
    </location>
</feature>
<sequence length="1022" mass="113517">MNLTRLAIEKNRISLVFLFVIVVGGLIAYRDLPRDYDPGFVLRVARVVTYFPGASPERVEQLVTDRLEKVIQEIPELDYVKSQSKTGVSIIDVWVKERYRNMRPIWDNLRRKVERAALELPEGVYAPIVNDEFSDVFGTLIGITGEDYTYRELKAVADEVRDALLMLDEVAKVDLYGVQEERIFVEYSNARLGEMGISPYQLMGILKSRNIIIPGGAIDVEGERIALEPSGNFESLDELRQTVVQVPGRAEMLFLGDMVDIRRGYADPPSSMMRANGIPSIGLAVSMREGGNLIDLGDAVTGLLEGVRFYYPYGIEFHLVNFSPGEVRDKVSQFQKNLFQAVLMVLGITFVALGLRTGLVVAALIPMTMLMGLMLMAFFGIGIDQMSLASLVISLGMLVDNAIVMSESVSVRMEEGEAPVAAAIASARELTVPLLTSSLATAASFLPIFLAKSTTGEYTAPLFKVVTLILLSSWLISMTLIPLLATKVLKVRKSRAGKKTYNSGFYRIYRKMLGLSLRHRGLSLGLVFMLFLSVMYTFRYLPVIFFPPSDRLFFTAELELPAGSTIESTEAMVKDVEAFMRKGFLTGPDRSEGIRSWVTHIAQGGPRYLLTHVPEQGVPHYALMIINITDLDLMPGIKAEMEAYVEERYLDAKIELKKIQNGPPVQDPVQIRISGRDTEKLFAIAEEVKQRLAMEAGVRQISDDWGRRIKKLVVRVNQPRARMAGVSSQDIAISLQTGLSGFTLTEFREGDQLIPVSLRSVAADRKDIGKLESIHVYAQATGRSVPLSQVADIEIVWQPSEVLRRDRLRTVTVSSGLMPGYTAEEVIRSMEPWLDQEMVSWGMGFRYAFGGEREKSTQANAAIMEQIPVGAFIILMLLMLQFNSFRKTLIIMTTIPLGLIGVVAGLHMTGLYFGFMTLLGIISLSGIVVNNAIVLLDRIRIEMEEMKRKPQEAIVEAACRRMRPILLSAATTALGMVPLLWGGGPIWAPMAVGIIFGLIFSTVLTLGVVPVLYALLFRVRFN</sequence>
<comment type="caution">
    <text evidence="2">The sequence shown here is derived from an EMBL/GenBank/DDBJ whole genome shotgun (WGS) entry which is preliminary data.</text>
</comment>
<organism evidence="2 3">
    <name type="scientific">Desulfobotulus alkaliphilus</name>
    <dbReference type="NCBI Taxonomy" id="622671"/>
    <lineage>
        <taxon>Bacteria</taxon>
        <taxon>Pseudomonadati</taxon>
        <taxon>Thermodesulfobacteriota</taxon>
        <taxon>Desulfobacteria</taxon>
        <taxon>Desulfobacterales</taxon>
        <taxon>Desulfobacteraceae</taxon>
        <taxon>Desulfobotulus</taxon>
    </lineage>
</organism>
<dbReference type="Pfam" id="PF00873">
    <property type="entry name" value="ACR_tran"/>
    <property type="match status" value="2"/>
</dbReference>
<feature type="transmembrane region" description="Helical" evidence="1">
    <location>
        <begin position="912"/>
        <end position="936"/>
    </location>
</feature>
<dbReference type="OrthoDB" id="9759330at2"/>
<gene>
    <name evidence="2" type="ORF">LZ24_01583</name>
</gene>
<dbReference type="GO" id="GO:0005886">
    <property type="term" value="C:plasma membrane"/>
    <property type="evidence" value="ECO:0007669"/>
    <property type="project" value="TreeGrafter"/>
</dbReference>
<dbReference type="Gene3D" id="1.20.1640.10">
    <property type="entry name" value="Multidrug efflux transporter AcrB transmembrane domain"/>
    <property type="match status" value="2"/>
</dbReference>
<feature type="transmembrane region" description="Helical" evidence="1">
    <location>
        <begin position="521"/>
        <end position="541"/>
    </location>
</feature>
<feature type="transmembrane region" description="Helical" evidence="1">
    <location>
        <begin position="12"/>
        <end position="29"/>
    </location>
</feature>
<dbReference type="InterPro" id="IPR001036">
    <property type="entry name" value="Acrflvin-R"/>
</dbReference>
<feature type="transmembrane region" description="Helical" evidence="1">
    <location>
        <begin position="338"/>
        <end position="355"/>
    </location>
</feature>
<dbReference type="Proteomes" id="UP000318307">
    <property type="component" value="Unassembled WGS sequence"/>
</dbReference>
<name>A0A562RTK8_9BACT</name>
<evidence type="ECO:0000256" key="1">
    <source>
        <dbReference type="SAM" id="Phobius"/>
    </source>
</evidence>
<dbReference type="PANTHER" id="PTHR32063:SF18">
    <property type="entry name" value="CATION EFFLUX SYSTEM PROTEIN"/>
    <property type="match status" value="1"/>
</dbReference>
<feature type="transmembrane region" description="Helical" evidence="1">
    <location>
        <begin position="889"/>
        <end position="906"/>
    </location>
</feature>
<feature type="transmembrane region" description="Helical" evidence="1">
    <location>
        <begin position="965"/>
        <end position="984"/>
    </location>
</feature>
<reference evidence="2 3" key="1">
    <citation type="submission" date="2019-07" db="EMBL/GenBank/DDBJ databases">
        <title>Genome sequencing of 100 strains of the haloalkaliphilic chemolithoautotrophic sulfur-oxidizing bacterium Thioalkalivibrio.</title>
        <authorList>
            <person name="Muyzer G."/>
        </authorList>
    </citation>
    <scope>NUCLEOTIDE SEQUENCE [LARGE SCALE GENOMIC DNA]</scope>
    <source>
        <strain evidence="2 3">ASO4-4</strain>
    </source>
</reference>
<feature type="transmembrane region" description="Helical" evidence="1">
    <location>
        <begin position="362"/>
        <end position="383"/>
    </location>
</feature>
<dbReference type="InterPro" id="IPR027463">
    <property type="entry name" value="AcrB_DN_DC_subdom"/>
</dbReference>
<dbReference type="EMBL" id="VLLC01000010">
    <property type="protein sequence ID" value="TWI72441.1"/>
    <property type="molecule type" value="Genomic_DNA"/>
</dbReference>
<evidence type="ECO:0000313" key="2">
    <source>
        <dbReference type="EMBL" id="TWI72441.1"/>
    </source>
</evidence>
<accession>A0A562RTK8</accession>
<feature type="transmembrane region" description="Helical" evidence="1">
    <location>
        <begin position="462"/>
        <end position="485"/>
    </location>
</feature>
<dbReference type="Gene3D" id="3.30.70.1440">
    <property type="entry name" value="Multidrug efflux transporter AcrB pore domain"/>
    <property type="match status" value="1"/>
</dbReference>
<keyword evidence="1" id="KW-1133">Transmembrane helix</keyword>
<keyword evidence="1" id="KW-0812">Transmembrane</keyword>
<dbReference type="Gene3D" id="3.30.2090.10">
    <property type="entry name" value="Multidrug efflux transporter AcrB TolC docking domain, DN and DC subdomains"/>
    <property type="match status" value="2"/>
</dbReference>
<feature type="transmembrane region" description="Helical" evidence="1">
    <location>
        <begin position="990"/>
        <end position="1016"/>
    </location>
</feature>
<dbReference type="Gene3D" id="3.30.70.1430">
    <property type="entry name" value="Multidrug efflux transporter AcrB pore domain"/>
    <property type="match status" value="2"/>
</dbReference>
<dbReference type="SUPFAM" id="SSF82693">
    <property type="entry name" value="Multidrug efflux transporter AcrB pore domain, PN1, PN2, PC1 and PC2 subdomains"/>
    <property type="match status" value="2"/>
</dbReference>
<evidence type="ECO:0000313" key="3">
    <source>
        <dbReference type="Proteomes" id="UP000318307"/>
    </source>
</evidence>
<keyword evidence="3" id="KW-1185">Reference proteome</keyword>
<dbReference type="PANTHER" id="PTHR32063">
    <property type="match status" value="1"/>
</dbReference>
<dbReference type="AlphaFoldDB" id="A0A562RTK8"/>
<dbReference type="SUPFAM" id="SSF82866">
    <property type="entry name" value="Multidrug efflux transporter AcrB transmembrane domain"/>
    <property type="match status" value="2"/>
</dbReference>
<dbReference type="PRINTS" id="PR00702">
    <property type="entry name" value="ACRIFLAVINRP"/>
</dbReference>
<dbReference type="RefSeq" id="WP_144684255.1">
    <property type="nucleotide sequence ID" value="NZ_VLLC01000010.1"/>
</dbReference>
<keyword evidence="1" id="KW-0472">Membrane</keyword>
<dbReference type="Gene3D" id="3.30.70.1320">
    <property type="entry name" value="Multidrug efflux transporter AcrB pore domain like"/>
    <property type="match status" value="1"/>
</dbReference>
<dbReference type="SUPFAM" id="SSF82714">
    <property type="entry name" value="Multidrug efflux transporter AcrB TolC docking domain, DN and DC subdomains"/>
    <property type="match status" value="2"/>
</dbReference>
<dbReference type="GO" id="GO:0042910">
    <property type="term" value="F:xenobiotic transmembrane transporter activity"/>
    <property type="evidence" value="ECO:0007669"/>
    <property type="project" value="TreeGrafter"/>
</dbReference>
<proteinExistence type="predicted"/>
<protein>
    <submittedName>
        <fullName evidence="2">Multidrug efflux pump subunit AcrB</fullName>
    </submittedName>
</protein>